<evidence type="ECO:0000259" key="6">
    <source>
        <dbReference type="PROSITE" id="PS50929"/>
    </source>
</evidence>
<feature type="domain" description="ABC transmembrane type-1" evidence="6">
    <location>
        <begin position="19"/>
        <end position="287"/>
    </location>
</feature>
<evidence type="ECO:0000256" key="1">
    <source>
        <dbReference type="ARBA" id="ARBA00004651"/>
    </source>
</evidence>
<feature type="transmembrane region" description="Helical" evidence="5">
    <location>
        <begin position="55"/>
        <end position="72"/>
    </location>
</feature>
<comment type="subcellular location">
    <subcellularLocation>
        <location evidence="1">Cell membrane</location>
        <topology evidence="1">Multi-pass membrane protein</topology>
    </subcellularLocation>
</comment>
<dbReference type="GO" id="GO:0005886">
    <property type="term" value="C:plasma membrane"/>
    <property type="evidence" value="ECO:0007669"/>
    <property type="project" value="UniProtKB-SubCell"/>
</dbReference>
<dbReference type="Pfam" id="PF00664">
    <property type="entry name" value="ABC_membrane"/>
    <property type="match status" value="1"/>
</dbReference>
<keyword evidence="2 5" id="KW-0812">Transmembrane</keyword>
<evidence type="ECO:0000256" key="5">
    <source>
        <dbReference type="SAM" id="Phobius"/>
    </source>
</evidence>
<gene>
    <name evidence="7" type="ORF">ENJ89_09395</name>
</gene>
<dbReference type="SUPFAM" id="SSF90123">
    <property type="entry name" value="ABC transporter transmembrane region"/>
    <property type="match status" value="1"/>
</dbReference>
<protein>
    <submittedName>
        <fullName evidence="7">Thiol reductant ABC exporter subunit CydC</fullName>
    </submittedName>
</protein>
<dbReference type="EMBL" id="DROD01000597">
    <property type="protein sequence ID" value="HHJ53395.1"/>
    <property type="molecule type" value="Genomic_DNA"/>
</dbReference>
<dbReference type="InterPro" id="IPR036640">
    <property type="entry name" value="ABC1_TM_sf"/>
</dbReference>
<proteinExistence type="predicted"/>
<evidence type="ECO:0000313" key="7">
    <source>
        <dbReference type="EMBL" id="HHJ53395.1"/>
    </source>
</evidence>
<name>A0A7V5PR59_CALAY</name>
<feature type="transmembrane region" description="Helical" evidence="5">
    <location>
        <begin position="274"/>
        <end position="293"/>
    </location>
</feature>
<sequence length="307" mass="34351">MRTVMRLIKLALVYKFWMLLAAFVGFLTIGSSIGLMMTSAYIIAKAALHPSIADLQVGIVGVRFFGIARGIFRYLERLISHETTFRLLARFRVWFYRALEPLAPARLMRFRSGDLLNRIISDIQTLEHFYVRVIAPPLVAVFVSALMWLLLGIFNPIFSVLLFVFHLIAALAVPLLSYLYSHDLGGRILQLRAQLNVLTVDTIQGLSELQLFGQFKNHQAEFLSVEKEYRRLQTRMALVTGLNESLIGLLMNGAVATMLIAAIPQVTAGTLDGVYLAVISLGIMASFEAFVPLPEALQYLDMNVRAA</sequence>
<feature type="non-terminal residue" evidence="7">
    <location>
        <position position="307"/>
    </location>
</feature>
<accession>A0A7V5PR59</accession>
<dbReference type="InterPro" id="IPR011527">
    <property type="entry name" value="ABC1_TM_dom"/>
</dbReference>
<dbReference type="PROSITE" id="PS50929">
    <property type="entry name" value="ABC_TM1F"/>
    <property type="match status" value="1"/>
</dbReference>
<dbReference type="Gene3D" id="1.20.1560.10">
    <property type="entry name" value="ABC transporter type 1, transmembrane domain"/>
    <property type="match status" value="1"/>
</dbReference>
<organism evidence="7">
    <name type="scientific">Caldithrix abyssi</name>
    <dbReference type="NCBI Taxonomy" id="187145"/>
    <lineage>
        <taxon>Bacteria</taxon>
        <taxon>Pseudomonadati</taxon>
        <taxon>Calditrichota</taxon>
        <taxon>Calditrichia</taxon>
        <taxon>Calditrichales</taxon>
        <taxon>Calditrichaceae</taxon>
        <taxon>Caldithrix</taxon>
    </lineage>
</organism>
<feature type="transmembrane region" description="Helical" evidence="5">
    <location>
        <begin position="12"/>
        <end position="43"/>
    </location>
</feature>
<dbReference type="CDD" id="cd18585">
    <property type="entry name" value="ABC_6TM_CydC"/>
    <property type="match status" value="1"/>
</dbReference>
<dbReference type="GO" id="GO:0005524">
    <property type="term" value="F:ATP binding"/>
    <property type="evidence" value="ECO:0007669"/>
    <property type="project" value="InterPro"/>
</dbReference>
<feature type="transmembrane region" description="Helical" evidence="5">
    <location>
        <begin position="157"/>
        <end position="180"/>
    </location>
</feature>
<dbReference type="GO" id="GO:0140359">
    <property type="term" value="F:ABC-type transporter activity"/>
    <property type="evidence" value="ECO:0007669"/>
    <property type="project" value="InterPro"/>
</dbReference>
<evidence type="ECO:0000256" key="4">
    <source>
        <dbReference type="ARBA" id="ARBA00023136"/>
    </source>
</evidence>
<evidence type="ECO:0000256" key="2">
    <source>
        <dbReference type="ARBA" id="ARBA00022692"/>
    </source>
</evidence>
<feature type="transmembrane region" description="Helical" evidence="5">
    <location>
        <begin position="237"/>
        <end position="262"/>
    </location>
</feature>
<dbReference type="AlphaFoldDB" id="A0A7V5PR59"/>
<feature type="transmembrane region" description="Helical" evidence="5">
    <location>
        <begin position="129"/>
        <end position="151"/>
    </location>
</feature>
<evidence type="ECO:0000256" key="3">
    <source>
        <dbReference type="ARBA" id="ARBA00022989"/>
    </source>
</evidence>
<keyword evidence="3 5" id="KW-1133">Transmembrane helix</keyword>
<reference evidence="7" key="1">
    <citation type="journal article" date="2020" name="mSystems">
        <title>Genome- and Community-Level Interaction Insights into Carbon Utilization and Element Cycling Functions of Hydrothermarchaeota in Hydrothermal Sediment.</title>
        <authorList>
            <person name="Zhou Z."/>
            <person name="Liu Y."/>
            <person name="Xu W."/>
            <person name="Pan J."/>
            <person name="Luo Z.H."/>
            <person name="Li M."/>
        </authorList>
    </citation>
    <scope>NUCLEOTIDE SEQUENCE [LARGE SCALE GENOMIC DNA]</scope>
    <source>
        <strain evidence="7">HyVt-527</strain>
    </source>
</reference>
<keyword evidence="4 5" id="KW-0472">Membrane</keyword>
<comment type="caution">
    <text evidence="7">The sequence shown here is derived from an EMBL/GenBank/DDBJ whole genome shotgun (WGS) entry which is preliminary data.</text>
</comment>
<dbReference type="Proteomes" id="UP000886124">
    <property type="component" value="Unassembled WGS sequence"/>
</dbReference>